<dbReference type="HOGENOM" id="CLU_828682_0_0_11"/>
<dbReference type="AlphaFoldDB" id="Q0RX70"/>
<evidence type="ECO:0000313" key="3">
    <source>
        <dbReference type="EMBL" id="ABH00116.1"/>
    </source>
</evidence>
<organism evidence="3 4">
    <name type="scientific">Rhodococcus jostii (strain RHA1)</name>
    <dbReference type="NCBI Taxonomy" id="101510"/>
    <lineage>
        <taxon>Bacteria</taxon>
        <taxon>Bacillati</taxon>
        <taxon>Actinomycetota</taxon>
        <taxon>Actinomycetes</taxon>
        <taxon>Mycobacteriales</taxon>
        <taxon>Nocardiaceae</taxon>
        <taxon>Rhodococcus</taxon>
    </lineage>
</organism>
<feature type="region of interest" description="Disordered" evidence="1">
    <location>
        <begin position="206"/>
        <end position="236"/>
    </location>
</feature>
<proteinExistence type="predicted"/>
<feature type="compositionally biased region" description="Low complexity" evidence="1">
    <location>
        <begin position="289"/>
        <end position="299"/>
    </location>
</feature>
<evidence type="ECO:0000259" key="2">
    <source>
        <dbReference type="PROSITE" id="PS51736"/>
    </source>
</evidence>
<dbReference type="PROSITE" id="PS51736">
    <property type="entry name" value="RECOMBINASES_3"/>
    <property type="match status" value="1"/>
</dbReference>
<dbReference type="GO" id="GO:0003677">
    <property type="term" value="F:DNA binding"/>
    <property type="evidence" value="ECO:0007669"/>
    <property type="project" value="InterPro"/>
</dbReference>
<dbReference type="GO" id="GO:0000150">
    <property type="term" value="F:DNA strand exchange activity"/>
    <property type="evidence" value="ECO:0007669"/>
    <property type="project" value="InterPro"/>
</dbReference>
<dbReference type="CDD" id="cd00338">
    <property type="entry name" value="Ser_Recombinase"/>
    <property type="match status" value="1"/>
</dbReference>
<dbReference type="InterPro" id="IPR036162">
    <property type="entry name" value="Resolvase-like_N_sf"/>
</dbReference>
<dbReference type="Proteomes" id="UP000008710">
    <property type="component" value="Plasmid pRHL1"/>
</dbReference>
<feature type="compositionally biased region" description="Polar residues" evidence="1">
    <location>
        <begin position="300"/>
        <end position="309"/>
    </location>
</feature>
<geneLocation type="plasmid" evidence="3 4">
    <name>pRHL1</name>
</geneLocation>
<dbReference type="SUPFAM" id="SSF53041">
    <property type="entry name" value="Resolvase-like"/>
    <property type="match status" value="1"/>
</dbReference>
<dbReference type="KEGG" id="rha:RHA1_ro09072"/>
<feature type="region of interest" description="Disordered" evidence="1">
    <location>
        <begin position="252"/>
        <end position="335"/>
    </location>
</feature>
<dbReference type="EMBL" id="CP000432">
    <property type="protein sequence ID" value="ABH00116.1"/>
    <property type="molecule type" value="Genomic_DNA"/>
</dbReference>
<accession>Q0RX70</accession>
<dbReference type="Pfam" id="PF00239">
    <property type="entry name" value="Resolvase"/>
    <property type="match status" value="1"/>
</dbReference>
<evidence type="ECO:0000313" key="4">
    <source>
        <dbReference type="Proteomes" id="UP000008710"/>
    </source>
</evidence>
<keyword evidence="3" id="KW-0614">Plasmid</keyword>
<dbReference type="SMART" id="SM00857">
    <property type="entry name" value="Resolvase"/>
    <property type="match status" value="1"/>
</dbReference>
<dbReference type="PANTHER" id="PTHR30461">
    <property type="entry name" value="DNA-INVERTASE FROM LAMBDOID PROPHAGE"/>
    <property type="match status" value="1"/>
</dbReference>
<protein>
    <submittedName>
        <fullName evidence="3">Possible transposase, N-terminal</fullName>
    </submittedName>
</protein>
<dbReference type="InterPro" id="IPR006119">
    <property type="entry name" value="Resolv_N"/>
</dbReference>
<sequence>MTAAHLQRRALLYVRRSSLKQVLHNTESAIRQYDLRGKAIALGWAADQITVIDIDQGQSGASAADREGFGQLVADVSLGRAGIVLGLECSRLARNSADWHQLLELCAMTGTLICDEDGLYDPRTFNDRLLLGMKGQMSEAELHFIKARLRGGQLSKARRGELIMPLPVGLVYDGAHHVILDPDTAVRGALAYLFTTFEATGSATAWSRRSAPPGCCSPGGTSKAPARARSTGSRWRTTPCCGCCTIPATPAPSPTDGTASTRCRAAKPSPRNCPASSGSPSSPAPTPDTSPSTNSTPTSHACNPTRPHTGSSAAAGRRAKGRRCCRASSSAAGAG</sequence>
<dbReference type="PANTHER" id="PTHR30461:SF23">
    <property type="entry name" value="DNA RECOMBINASE-RELATED"/>
    <property type="match status" value="1"/>
</dbReference>
<name>Q0RX70_RHOJR</name>
<feature type="compositionally biased region" description="Low complexity" evidence="1">
    <location>
        <begin position="326"/>
        <end position="335"/>
    </location>
</feature>
<dbReference type="Gene3D" id="3.40.50.1390">
    <property type="entry name" value="Resolvase, N-terminal catalytic domain"/>
    <property type="match status" value="1"/>
</dbReference>
<gene>
    <name evidence="3" type="ordered locus">RHA1_ro09072</name>
</gene>
<evidence type="ECO:0000256" key="1">
    <source>
        <dbReference type="SAM" id="MobiDB-lite"/>
    </source>
</evidence>
<reference evidence="4" key="1">
    <citation type="journal article" date="2006" name="Proc. Natl. Acad. Sci. U.S.A.">
        <title>The complete genome of Rhodococcus sp. RHA1 provides insights into a catabolic powerhouse.</title>
        <authorList>
            <person name="McLeod M.P."/>
            <person name="Warren R.L."/>
            <person name="Hsiao W.W.L."/>
            <person name="Araki N."/>
            <person name="Myhre M."/>
            <person name="Fernandes C."/>
            <person name="Miyazawa D."/>
            <person name="Wong W."/>
            <person name="Lillquist A.L."/>
            <person name="Wang D."/>
            <person name="Dosanjh M."/>
            <person name="Hara H."/>
            <person name="Petrescu A."/>
            <person name="Morin R.D."/>
            <person name="Yang G."/>
            <person name="Stott J.M."/>
            <person name="Schein J.E."/>
            <person name="Shin H."/>
            <person name="Smailus D."/>
            <person name="Siddiqui A.S."/>
            <person name="Marra M.A."/>
            <person name="Jones S.J.M."/>
            <person name="Holt R."/>
            <person name="Brinkman F.S.L."/>
            <person name="Miyauchi K."/>
            <person name="Fukuda M."/>
            <person name="Davies J.E."/>
            <person name="Mohn W.W."/>
            <person name="Eltis L.D."/>
        </authorList>
    </citation>
    <scope>NUCLEOTIDE SEQUENCE [LARGE SCALE GENOMIC DNA]</scope>
    <source>
        <strain evidence="4">RHA1</strain>
    </source>
</reference>
<feature type="domain" description="Resolvase/invertase-type recombinase catalytic" evidence="2">
    <location>
        <begin position="9"/>
        <end position="160"/>
    </location>
</feature>
<dbReference type="InterPro" id="IPR050639">
    <property type="entry name" value="SSR_resolvase"/>
</dbReference>